<dbReference type="Pfam" id="PF01408">
    <property type="entry name" value="GFO_IDH_MocA"/>
    <property type="match status" value="1"/>
</dbReference>
<organism evidence="4 5">
    <name type="scientific">Thioclava kandeliae</name>
    <dbReference type="NCBI Taxonomy" id="3070818"/>
    <lineage>
        <taxon>Bacteria</taxon>
        <taxon>Pseudomonadati</taxon>
        <taxon>Pseudomonadota</taxon>
        <taxon>Alphaproteobacteria</taxon>
        <taxon>Rhodobacterales</taxon>
        <taxon>Paracoccaceae</taxon>
        <taxon>Thioclava</taxon>
    </lineage>
</organism>
<comment type="caution">
    <text evidence="4">The sequence shown here is derived from an EMBL/GenBank/DDBJ whole genome shotgun (WGS) entry which is preliminary data.</text>
</comment>
<dbReference type="SUPFAM" id="SSF55347">
    <property type="entry name" value="Glyceraldehyde-3-phosphate dehydrogenase-like, C-terminal domain"/>
    <property type="match status" value="1"/>
</dbReference>
<dbReference type="EMBL" id="JAYWLC010000021">
    <property type="protein sequence ID" value="MER5173594.1"/>
    <property type="molecule type" value="Genomic_DNA"/>
</dbReference>
<feature type="domain" description="Gfo/Idh/MocA-like oxidoreductase N-terminal" evidence="2">
    <location>
        <begin position="8"/>
        <end position="121"/>
    </location>
</feature>
<dbReference type="Gene3D" id="3.30.360.10">
    <property type="entry name" value="Dihydrodipicolinate Reductase, domain 2"/>
    <property type="match status" value="1"/>
</dbReference>
<dbReference type="Pfam" id="PF22725">
    <property type="entry name" value="GFO_IDH_MocA_C3"/>
    <property type="match status" value="1"/>
</dbReference>
<evidence type="ECO:0000313" key="4">
    <source>
        <dbReference type="EMBL" id="MER5173594.1"/>
    </source>
</evidence>
<dbReference type="PANTHER" id="PTHR43818">
    <property type="entry name" value="BCDNA.GH03377"/>
    <property type="match status" value="1"/>
</dbReference>
<evidence type="ECO:0000256" key="1">
    <source>
        <dbReference type="ARBA" id="ARBA00023002"/>
    </source>
</evidence>
<protein>
    <submittedName>
        <fullName evidence="4">Gfo/Idh/MocA family oxidoreductase</fullName>
    </submittedName>
</protein>
<gene>
    <name evidence="4" type="ORF">VSX56_17655</name>
</gene>
<dbReference type="Proteomes" id="UP001438953">
    <property type="component" value="Unassembled WGS sequence"/>
</dbReference>
<evidence type="ECO:0000259" key="2">
    <source>
        <dbReference type="Pfam" id="PF01408"/>
    </source>
</evidence>
<reference evidence="4 5" key="1">
    <citation type="submission" date="2024-06" db="EMBL/GenBank/DDBJ databases">
        <title>Thioclava kandeliae sp. nov. from a rhizosphere soil sample of Kandelia candel in a mangrove.</title>
        <authorList>
            <person name="Mu T."/>
        </authorList>
    </citation>
    <scope>NUCLEOTIDE SEQUENCE [LARGE SCALE GENOMIC DNA]</scope>
    <source>
        <strain evidence="4 5">CPCC 100088</strain>
    </source>
</reference>
<keyword evidence="1" id="KW-0560">Oxidoreductase</keyword>
<dbReference type="InterPro" id="IPR050463">
    <property type="entry name" value="Gfo/Idh/MocA_oxidrdct_glycsds"/>
</dbReference>
<evidence type="ECO:0000313" key="5">
    <source>
        <dbReference type="Proteomes" id="UP001438953"/>
    </source>
</evidence>
<dbReference type="PANTHER" id="PTHR43818:SF11">
    <property type="entry name" value="BCDNA.GH03377"/>
    <property type="match status" value="1"/>
</dbReference>
<accession>A0ABV1SM80</accession>
<proteinExistence type="predicted"/>
<sequence length="390" mass="41885">MRENTKPLRVGVIGCGNISDTYFTNGPLLQDIDYIACADLRPEAARSKAAAYGIKAMEVDALLARDDLDVILNLTIPAVHAETSLRILDAGKHVYTEKPLALSLAEVDAMEAAAAARGLRIGTAPDTFLGPAQQQARALVDAGTIGEVVTGLATVLSHGMEDWHPSPDFFYRKGGGPVLDMGPYYIASLVNMLGPVTRVQASGRIGRRTRLVTADGPLKGQSIPVETFTTLNALLSFESGAEITFLASWDVANTDLRPIELHGTKGTLRICDPNDFGGIIAQGDLVGGFTEIDTSTRAFGANNRLWLGEFPFSCYRGLGLAEMARAISEGRAHRCDTEFGRHVLEVMLAIETAAIEGRSLYINSRPKRPAAFTPEEAITFRAAQSVEVLP</sequence>
<dbReference type="RefSeq" id="WP_350938972.1">
    <property type="nucleotide sequence ID" value="NZ_JAYWLC010000021.1"/>
</dbReference>
<dbReference type="InterPro" id="IPR036291">
    <property type="entry name" value="NAD(P)-bd_dom_sf"/>
</dbReference>
<dbReference type="InterPro" id="IPR055170">
    <property type="entry name" value="GFO_IDH_MocA-like_dom"/>
</dbReference>
<keyword evidence="5" id="KW-1185">Reference proteome</keyword>
<name>A0ABV1SM80_9RHOB</name>
<dbReference type="Gene3D" id="3.40.50.720">
    <property type="entry name" value="NAD(P)-binding Rossmann-like Domain"/>
    <property type="match status" value="1"/>
</dbReference>
<dbReference type="InterPro" id="IPR000683">
    <property type="entry name" value="Gfo/Idh/MocA-like_OxRdtase_N"/>
</dbReference>
<dbReference type="SUPFAM" id="SSF51735">
    <property type="entry name" value="NAD(P)-binding Rossmann-fold domains"/>
    <property type="match status" value="1"/>
</dbReference>
<feature type="domain" description="GFO/IDH/MocA-like oxidoreductase" evidence="3">
    <location>
        <begin position="134"/>
        <end position="269"/>
    </location>
</feature>
<evidence type="ECO:0000259" key="3">
    <source>
        <dbReference type="Pfam" id="PF22725"/>
    </source>
</evidence>